<evidence type="ECO:0000313" key="8">
    <source>
        <dbReference type="EMBL" id="KAK4210934.1"/>
    </source>
</evidence>
<dbReference type="SMART" id="SM00829">
    <property type="entry name" value="PKS_ER"/>
    <property type="match status" value="1"/>
</dbReference>
<sequence>MHPLQKTAHLPKTHKAIVYPSPGSTPLKTAITTIPTPRPAPGEVLVRLTHSGVCSSDLGILTNSVGFPPTPENQVGGHEGVGHVVAFGESTADTALAGNLKIGDRVGIKWVSAICGCCMPCLSGRDALCEKVKVSGYVTPGTFQEYVIAPATYVTPIPEGLESEIAAPMLCGGLTVYSALRKSGAQAGDFVVIPGAGGGLGHLAVQIAARGMGLRVIGIDAGPKEEFVKSLGAEVFFDITKYSQDAEGSAKLAEDVKAATPRGAGAASVIVCVGSTAVYAQAIHFLGFGGSLVCVGLTKDLTVPIGGAFPNLMIAQELRILGSAVGNRKEAIEVLEMAARGVVKTHVTVEPMSKLTEVFEKLSKGQLHGRVVIDLGKE</sequence>
<dbReference type="Pfam" id="PF08240">
    <property type="entry name" value="ADH_N"/>
    <property type="match status" value="1"/>
</dbReference>
<accession>A0AAN6Y1L5</accession>
<dbReference type="Gene3D" id="3.40.50.720">
    <property type="entry name" value="NAD(P)-binding Rossmann-like Domain"/>
    <property type="match status" value="1"/>
</dbReference>
<dbReference type="InterPro" id="IPR036291">
    <property type="entry name" value="NAD(P)-bd_dom_sf"/>
</dbReference>
<evidence type="ECO:0000259" key="7">
    <source>
        <dbReference type="SMART" id="SM00829"/>
    </source>
</evidence>
<keyword evidence="9" id="KW-1185">Reference proteome</keyword>
<keyword evidence="4" id="KW-0862">Zinc</keyword>
<evidence type="ECO:0000313" key="9">
    <source>
        <dbReference type="Proteomes" id="UP001301769"/>
    </source>
</evidence>
<keyword evidence="3" id="KW-0479">Metal-binding</keyword>
<dbReference type="SUPFAM" id="SSF51735">
    <property type="entry name" value="NAD(P)-binding Rossmann-fold domains"/>
    <property type="match status" value="1"/>
</dbReference>
<comment type="cofactor">
    <cofactor evidence="1">
        <name>Zn(2+)</name>
        <dbReference type="ChEBI" id="CHEBI:29105"/>
    </cofactor>
</comment>
<dbReference type="GO" id="GO:0046872">
    <property type="term" value="F:metal ion binding"/>
    <property type="evidence" value="ECO:0007669"/>
    <property type="project" value="UniProtKB-KW"/>
</dbReference>
<evidence type="ECO:0000256" key="6">
    <source>
        <dbReference type="ARBA" id="ARBA00023027"/>
    </source>
</evidence>
<keyword evidence="6" id="KW-0520">NAD</keyword>
<dbReference type="InterPro" id="IPR013149">
    <property type="entry name" value="ADH-like_C"/>
</dbReference>
<dbReference type="CDD" id="cd08297">
    <property type="entry name" value="CAD3"/>
    <property type="match status" value="1"/>
</dbReference>
<evidence type="ECO:0000256" key="5">
    <source>
        <dbReference type="ARBA" id="ARBA00023002"/>
    </source>
</evidence>
<dbReference type="GO" id="GO:0004022">
    <property type="term" value="F:alcohol dehydrogenase (NAD+) activity"/>
    <property type="evidence" value="ECO:0007669"/>
    <property type="project" value="TreeGrafter"/>
</dbReference>
<organism evidence="8 9">
    <name type="scientific">Rhypophila decipiens</name>
    <dbReference type="NCBI Taxonomy" id="261697"/>
    <lineage>
        <taxon>Eukaryota</taxon>
        <taxon>Fungi</taxon>
        <taxon>Dikarya</taxon>
        <taxon>Ascomycota</taxon>
        <taxon>Pezizomycotina</taxon>
        <taxon>Sordariomycetes</taxon>
        <taxon>Sordariomycetidae</taxon>
        <taxon>Sordariales</taxon>
        <taxon>Naviculisporaceae</taxon>
        <taxon>Rhypophila</taxon>
    </lineage>
</organism>
<protein>
    <submittedName>
        <fullName evidence="8">Chaperonin 10-like protein</fullName>
    </submittedName>
</protein>
<dbReference type="InterPro" id="IPR011032">
    <property type="entry name" value="GroES-like_sf"/>
</dbReference>
<keyword evidence="5" id="KW-0560">Oxidoreductase</keyword>
<dbReference type="Proteomes" id="UP001301769">
    <property type="component" value="Unassembled WGS sequence"/>
</dbReference>
<dbReference type="PANTHER" id="PTHR42940">
    <property type="entry name" value="ALCOHOL DEHYDROGENASE 1-RELATED"/>
    <property type="match status" value="1"/>
</dbReference>
<dbReference type="InterPro" id="IPR013154">
    <property type="entry name" value="ADH-like_N"/>
</dbReference>
<dbReference type="AlphaFoldDB" id="A0AAN6Y1L5"/>
<proteinExistence type="inferred from homology"/>
<name>A0AAN6Y1L5_9PEZI</name>
<reference evidence="8" key="1">
    <citation type="journal article" date="2023" name="Mol. Phylogenet. Evol.">
        <title>Genome-scale phylogeny and comparative genomics of the fungal order Sordariales.</title>
        <authorList>
            <person name="Hensen N."/>
            <person name="Bonometti L."/>
            <person name="Westerberg I."/>
            <person name="Brannstrom I.O."/>
            <person name="Guillou S."/>
            <person name="Cros-Aarteil S."/>
            <person name="Calhoun S."/>
            <person name="Haridas S."/>
            <person name="Kuo A."/>
            <person name="Mondo S."/>
            <person name="Pangilinan J."/>
            <person name="Riley R."/>
            <person name="LaButti K."/>
            <person name="Andreopoulos B."/>
            <person name="Lipzen A."/>
            <person name="Chen C."/>
            <person name="Yan M."/>
            <person name="Daum C."/>
            <person name="Ng V."/>
            <person name="Clum A."/>
            <person name="Steindorff A."/>
            <person name="Ohm R.A."/>
            <person name="Martin F."/>
            <person name="Silar P."/>
            <person name="Natvig D.O."/>
            <person name="Lalanne C."/>
            <person name="Gautier V."/>
            <person name="Ament-Velasquez S.L."/>
            <person name="Kruys A."/>
            <person name="Hutchinson M.I."/>
            <person name="Powell A.J."/>
            <person name="Barry K."/>
            <person name="Miller A.N."/>
            <person name="Grigoriev I.V."/>
            <person name="Debuchy R."/>
            <person name="Gladieux P."/>
            <person name="Hiltunen Thoren M."/>
            <person name="Johannesson H."/>
        </authorList>
    </citation>
    <scope>NUCLEOTIDE SEQUENCE</scope>
    <source>
        <strain evidence="8">PSN293</strain>
    </source>
</reference>
<gene>
    <name evidence="8" type="ORF">QBC37DRAFT_349162</name>
</gene>
<comment type="caution">
    <text evidence="8">The sequence shown here is derived from an EMBL/GenBank/DDBJ whole genome shotgun (WGS) entry which is preliminary data.</text>
</comment>
<feature type="domain" description="Enoyl reductase (ER)" evidence="7">
    <location>
        <begin position="24"/>
        <end position="373"/>
    </location>
</feature>
<evidence type="ECO:0000256" key="2">
    <source>
        <dbReference type="ARBA" id="ARBA00008072"/>
    </source>
</evidence>
<evidence type="ECO:0000256" key="3">
    <source>
        <dbReference type="ARBA" id="ARBA00022723"/>
    </source>
</evidence>
<evidence type="ECO:0000256" key="1">
    <source>
        <dbReference type="ARBA" id="ARBA00001947"/>
    </source>
</evidence>
<dbReference type="FunFam" id="3.40.50.720:FF:000039">
    <property type="entry name" value="Alcohol dehydrogenase AdhP"/>
    <property type="match status" value="1"/>
</dbReference>
<comment type="similarity">
    <text evidence="2">Belongs to the zinc-containing alcohol dehydrogenase family.</text>
</comment>
<dbReference type="EMBL" id="MU858162">
    <property type="protein sequence ID" value="KAK4210934.1"/>
    <property type="molecule type" value="Genomic_DNA"/>
</dbReference>
<dbReference type="PANTHER" id="PTHR42940:SF5">
    <property type="entry name" value="ALCOHOL DEHYDROGENASE 2"/>
    <property type="match status" value="1"/>
</dbReference>
<evidence type="ECO:0000256" key="4">
    <source>
        <dbReference type="ARBA" id="ARBA00022833"/>
    </source>
</evidence>
<reference evidence="8" key="2">
    <citation type="submission" date="2023-05" db="EMBL/GenBank/DDBJ databases">
        <authorList>
            <consortium name="Lawrence Berkeley National Laboratory"/>
            <person name="Steindorff A."/>
            <person name="Hensen N."/>
            <person name="Bonometti L."/>
            <person name="Westerberg I."/>
            <person name="Brannstrom I.O."/>
            <person name="Guillou S."/>
            <person name="Cros-Aarteil S."/>
            <person name="Calhoun S."/>
            <person name="Haridas S."/>
            <person name="Kuo A."/>
            <person name="Mondo S."/>
            <person name="Pangilinan J."/>
            <person name="Riley R."/>
            <person name="Labutti K."/>
            <person name="Andreopoulos B."/>
            <person name="Lipzen A."/>
            <person name="Chen C."/>
            <person name="Yanf M."/>
            <person name="Daum C."/>
            <person name="Ng V."/>
            <person name="Clum A."/>
            <person name="Ohm R."/>
            <person name="Martin F."/>
            <person name="Silar P."/>
            <person name="Natvig D."/>
            <person name="Lalanne C."/>
            <person name="Gautier V."/>
            <person name="Ament-Velasquez S.L."/>
            <person name="Kruys A."/>
            <person name="Hutchinson M.I."/>
            <person name="Powell A.J."/>
            <person name="Barry K."/>
            <person name="Miller A.N."/>
            <person name="Grigoriev I.V."/>
            <person name="Debuchy R."/>
            <person name="Gladieux P."/>
            <person name="Thoren M.H."/>
            <person name="Johannesson H."/>
        </authorList>
    </citation>
    <scope>NUCLEOTIDE SEQUENCE</scope>
    <source>
        <strain evidence="8">PSN293</strain>
    </source>
</reference>
<dbReference type="Pfam" id="PF00107">
    <property type="entry name" value="ADH_zinc_N"/>
    <property type="match status" value="1"/>
</dbReference>
<dbReference type="Gene3D" id="3.90.180.10">
    <property type="entry name" value="Medium-chain alcohol dehydrogenases, catalytic domain"/>
    <property type="match status" value="1"/>
</dbReference>
<dbReference type="GO" id="GO:0005737">
    <property type="term" value="C:cytoplasm"/>
    <property type="evidence" value="ECO:0007669"/>
    <property type="project" value="TreeGrafter"/>
</dbReference>
<dbReference type="SUPFAM" id="SSF50129">
    <property type="entry name" value="GroES-like"/>
    <property type="match status" value="1"/>
</dbReference>
<dbReference type="InterPro" id="IPR020843">
    <property type="entry name" value="ER"/>
</dbReference>